<gene>
    <name evidence="1" type="ORF">CDAR_269481</name>
</gene>
<proteinExistence type="predicted"/>
<dbReference type="AlphaFoldDB" id="A0AAV4VSW8"/>
<sequence length="78" mass="9045">MRRDGSGRSLNNCVDRSSRTKLTKSIQKEDETIISEQECRRCIEQHRWENSSKYAPIDHEDTAETPMSCLLEHSGLIH</sequence>
<accession>A0AAV4VSW8</accession>
<keyword evidence="2" id="KW-1185">Reference proteome</keyword>
<dbReference type="EMBL" id="BPLQ01013502">
    <property type="protein sequence ID" value="GIY72573.1"/>
    <property type="molecule type" value="Genomic_DNA"/>
</dbReference>
<dbReference type="Proteomes" id="UP001054837">
    <property type="component" value="Unassembled WGS sequence"/>
</dbReference>
<reference evidence="1 2" key="1">
    <citation type="submission" date="2021-06" db="EMBL/GenBank/DDBJ databases">
        <title>Caerostris darwini draft genome.</title>
        <authorList>
            <person name="Kono N."/>
            <person name="Arakawa K."/>
        </authorList>
    </citation>
    <scope>NUCLEOTIDE SEQUENCE [LARGE SCALE GENOMIC DNA]</scope>
</reference>
<protein>
    <submittedName>
        <fullName evidence="1">Uncharacterized protein</fullName>
    </submittedName>
</protein>
<evidence type="ECO:0000313" key="2">
    <source>
        <dbReference type="Proteomes" id="UP001054837"/>
    </source>
</evidence>
<comment type="caution">
    <text evidence="1">The sequence shown here is derived from an EMBL/GenBank/DDBJ whole genome shotgun (WGS) entry which is preliminary data.</text>
</comment>
<name>A0AAV4VSW8_9ARAC</name>
<organism evidence="1 2">
    <name type="scientific">Caerostris darwini</name>
    <dbReference type="NCBI Taxonomy" id="1538125"/>
    <lineage>
        <taxon>Eukaryota</taxon>
        <taxon>Metazoa</taxon>
        <taxon>Ecdysozoa</taxon>
        <taxon>Arthropoda</taxon>
        <taxon>Chelicerata</taxon>
        <taxon>Arachnida</taxon>
        <taxon>Araneae</taxon>
        <taxon>Araneomorphae</taxon>
        <taxon>Entelegynae</taxon>
        <taxon>Araneoidea</taxon>
        <taxon>Araneidae</taxon>
        <taxon>Caerostris</taxon>
    </lineage>
</organism>
<evidence type="ECO:0000313" key="1">
    <source>
        <dbReference type="EMBL" id="GIY72573.1"/>
    </source>
</evidence>